<evidence type="ECO:0000313" key="2">
    <source>
        <dbReference type="Proteomes" id="UP000030687"/>
    </source>
</evidence>
<dbReference type="PANTHER" id="PTHR34208">
    <property type="entry name" value="S-ADENOSYL-L-METHIONINE-DEPENDENT METHYLTRANSFERASE-RELATED"/>
    <property type="match status" value="1"/>
</dbReference>
<keyword evidence="2" id="KW-1185">Reference proteome</keyword>
<dbReference type="eggNOG" id="ENOG502QR9D">
    <property type="taxonomic scope" value="Eukaryota"/>
</dbReference>
<dbReference type="EMBL" id="KI536799">
    <property type="protein sequence ID" value="ESR46917.1"/>
    <property type="molecule type" value="Genomic_DNA"/>
</dbReference>
<gene>
    <name evidence="1" type="ORF">CICLE_v10003219mg</name>
</gene>
<dbReference type="GO" id="GO:0045488">
    <property type="term" value="P:pectin metabolic process"/>
    <property type="evidence" value="ECO:0007669"/>
    <property type="project" value="InterPro"/>
</dbReference>
<reference evidence="1 2" key="1">
    <citation type="submission" date="2013-10" db="EMBL/GenBank/DDBJ databases">
        <authorList>
            <consortium name="International Citrus Genome Consortium"/>
            <person name="Jenkins J."/>
            <person name="Schmutz J."/>
            <person name="Prochnik S."/>
            <person name="Rokhsar D."/>
            <person name="Gmitter F."/>
            <person name="Ollitrault P."/>
            <person name="Machado M."/>
            <person name="Talon M."/>
            <person name="Wincker P."/>
            <person name="Jaillon O."/>
            <person name="Morgante M."/>
        </authorList>
    </citation>
    <scope>NUCLEOTIDE SEQUENCE</scope>
    <source>
        <strain evidence="2">cv. Clemenules</strain>
    </source>
</reference>
<dbReference type="AlphaFoldDB" id="V4T1B0"/>
<sequence>MVTACTKFEVSPDTYPVVSRFRNEEETKAWGLEPYDTEVADNLCIKAFFSDAMDYLSPRYLNKALQIWRGSSSDGLVTFTGSPGQQRAKMAEVSKFGRAVTFLSWWTHYFDRTSVEENEVAIKEFEQAAGNNSYNPNCQIFHLNYGRRTIGLQ</sequence>
<proteinExistence type="predicted"/>
<accession>V4T1B0</accession>
<protein>
    <submittedName>
        <fullName evidence="1">Uncharacterized protein</fullName>
    </submittedName>
</protein>
<dbReference type="PANTHER" id="PTHR34208:SF5">
    <property type="entry name" value="OS01G0144000 PROTEIN"/>
    <property type="match status" value="1"/>
</dbReference>
<name>V4T1B0_CITCL</name>
<dbReference type="InParanoid" id="V4T1B0"/>
<organism evidence="1 2">
    <name type="scientific">Citrus clementina</name>
    <name type="common">Clementine</name>
    <name type="synonym">Citrus deliciosa x Citrus sinensis</name>
    <dbReference type="NCBI Taxonomy" id="85681"/>
    <lineage>
        <taxon>Eukaryota</taxon>
        <taxon>Viridiplantae</taxon>
        <taxon>Streptophyta</taxon>
        <taxon>Embryophyta</taxon>
        <taxon>Tracheophyta</taxon>
        <taxon>Spermatophyta</taxon>
        <taxon>Magnoliopsida</taxon>
        <taxon>eudicotyledons</taxon>
        <taxon>Gunneridae</taxon>
        <taxon>Pentapetalae</taxon>
        <taxon>rosids</taxon>
        <taxon>malvids</taxon>
        <taxon>Sapindales</taxon>
        <taxon>Rutaceae</taxon>
        <taxon>Aurantioideae</taxon>
        <taxon>Citrus</taxon>
    </lineage>
</organism>
<evidence type="ECO:0000313" key="1">
    <source>
        <dbReference type="EMBL" id="ESR46917.1"/>
    </source>
</evidence>
<dbReference type="GO" id="GO:0008168">
    <property type="term" value="F:methyltransferase activity"/>
    <property type="evidence" value="ECO:0007669"/>
    <property type="project" value="InterPro"/>
</dbReference>
<dbReference type="Gramene" id="ESR46917">
    <property type="protein sequence ID" value="ESR46917"/>
    <property type="gene ID" value="CICLE_v10003219mg"/>
</dbReference>
<dbReference type="STRING" id="85681.V4T1B0"/>
<dbReference type="KEGG" id="cic:CICLE_v10003219mg"/>
<dbReference type="Proteomes" id="UP000030687">
    <property type="component" value="Unassembled WGS sequence"/>
</dbReference>
<dbReference type="InterPro" id="IPR044689">
    <property type="entry name" value="CGR2/3"/>
</dbReference>